<evidence type="ECO:0000313" key="3">
    <source>
        <dbReference type="Proteomes" id="UP000297258"/>
    </source>
</evidence>
<name>A0A4Y9T2A7_9BURK</name>
<organism evidence="2 3">
    <name type="scientific">Massilia horti</name>
    <dbReference type="NCBI Taxonomy" id="2562153"/>
    <lineage>
        <taxon>Bacteria</taxon>
        <taxon>Pseudomonadati</taxon>
        <taxon>Pseudomonadota</taxon>
        <taxon>Betaproteobacteria</taxon>
        <taxon>Burkholderiales</taxon>
        <taxon>Oxalobacteraceae</taxon>
        <taxon>Telluria group</taxon>
        <taxon>Massilia</taxon>
    </lineage>
</organism>
<gene>
    <name evidence="2" type="ORF">E4O92_12350</name>
</gene>
<sequence length="69" mass="7305">MPNTVTVRIARPEPHPAPAPAPAPAAPTVHVTIGRVEVRALPAAQVTRPRPATLSLEQFLAQQGSRGKR</sequence>
<feature type="compositionally biased region" description="Pro residues" evidence="1">
    <location>
        <begin position="15"/>
        <end position="25"/>
    </location>
</feature>
<dbReference type="EMBL" id="SPUM01000081">
    <property type="protein sequence ID" value="TFW31736.1"/>
    <property type="molecule type" value="Genomic_DNA"/>
</dbReference>
<proteinExistence type="predicted"/>
<reference evidence="2 3" key="1">
    <citation type="submission" date="2019-03" db="EMBL/GenBank/DDBJ databases">
        <title>Draft genome of Massilia hortus sp. nov., a novel bacterial species of the Oxalobacteraceae family.</title>
        <authorList>
            <person name="Peta V."/>
            <person name="Raths R."/>
            <person name="Bucking H."/>
        </authorList>
    </citation>
    <scope>NUCLEOTIDE SEQUENCE [LARGE SCALE GENOMIC DNA]</scope>
    <source>
        <strain evidence="2 3">ONC3</strain>
    </source>
</reference>
<accession>A0A4Y9T2A7</accession>
<dbReference type="AlphaFoldDB" id="A0A4Y9T2A7"/>
<keyword evidence="3" id="KW-1185">Reference proteome</keyword>
<evidence type="ECO:0000256" key="1">
    <source>
        <dbReference type="SAM" id="MobiDB-lite"/>
    </source>
</evidence>
<comment type="caution">
    <text evidence="2">The sequence shown here is derived from an EMBL/GenBank/DDBJ whole genome shotgun (WGS) entry which is preliminary data.</text>
</comment>
<protein>
    <submittedName>
        <fullName evidence="2">Uncharacterized protein</fullName>
    </submittedName>
</protein>
<feature type="region of interest" description="Disordered" evidence="1">
    <location>
        <begin position="1"/>
        <end position="26"/>
    </location>
</feature>
<evidence type="ECO:0000313" key="2">
    <source>
        <dbReference type="EMBL" id="TFW31736.1"/>
    </source>
</evidence>
<dbReference type="Proteomes" id="UP000297258">
    <property type="component" value="Unassembled WGS sequence"/>
</dbReference>